<dbReference type="EMBL" id="JAHRIQ010030513">
    <property type="protein sequence ID" value="MEQ2231130.1"/>
    <property type="molecule type" value="Genomic_DNA"/>
</dbReference>
<dbReference type="Proteomes" id="UP001482620">
    <property type="component" value="Unassembled WGS sequence"/>
</dbReference>
<proteinExistence type="predicted"/>
<protein>
    <submittedName>
        <fullName evidence="1">Uncharacterized protein</fullName>
    </submittedName>
</protein>
<evidence type="ECO:0000313" key="1">
    <source>
        <dbReference type="EMBL" id="MEQ2231130.1"/>
    </source>
</evidence>
<name>A0ABV0TE17_9TELE</name>
<comment type="caution">
    <text evidence="1">The sequence shown here is derived from an EMBL/GenBank/DDBJ whole genome shotgun (WGS) entry which is preliminary data.</text>
</comment>
<reference evidence="1 2" key="1">
    <citation type="submission" date="2021-06" db="EMBL/GenBank/DDBJ databases">
        <authorList>
            <person name="Palmer J.M."/>
        </authorList>
    </citation>
    <scope>NUCLEOTIDE SEQUENCE [LARGE SCALE GENOMIC DNA]</scope>
    <source>
        <strain evidence="2">if_2019</strain>
        <tissue evidence="1">Muscle</tissue>
    </source>
</reference>
<organism evidence="1 2">
    <name type="scientific">Ilyodon furcidens</name>
    <name type="common">goldbreast splitfin</name>
    <dbReference type="NCBI Taxonomy" id="33524"/>
    <lineage>
        <taxon>Eukaryota</taxon>
        <taxon>Metazoa</taxon>
        <taxon>Chordata</taxon>
        <taxon>Craniata</taxon>
        <taxon>Vertebrata</taxon>
        <taxon>Euteleostomi</taxon>
        <taxon>Actinopterygii</taxon>
        <taxon>Neopterygii</taxon>
        <taxon>Teleostei</taxon>
        <taxon>Neoteleostei</taxon>
        <taxon>Acanthomorphata</taxon>
        <taxon>Ovalentaria</taxon>
        <taxon>Atherinomorphae</taxon>
        <taxon>Cyprinodontiformes</taxon>
        <taxon>Goodeidae</taxon>
        <taxon>Ilyodon</taxon>
    </lineage>
</organism>
<sequence>MLLRPITPRPPTGQRALHFNPFGHFCSLITMIFHHRNWTKTATTIKTVNVIIILKPAERFCSPEAKSSTNISRRPGAATIRTMARTSHQHNKFMSKIKFGVI</sequence>
<keyword evidence="2" id="KW-1185">Reference proteome</keyword>
<gene>
    <name evidence="1" type="ORF">ILYODFUR_036355</name>
</gene>
<evidence type="ECO:0000313" key="2">
    <source>
        <dbReference type="Proteomes" id="UP001482620"/>
    </source>
</evidence>
<accession>A0ABV0TE17</accession>